<evidence type="ECO:0000256" key="1">
    <source>
        <dbReference type="SAM" id="MobiDB-lite"/>
    </source>
</evidence>
<dbReference type="Proteomes" id="UP000316921">
    <property type="component" value="Chromosome"/>
</dbReference>
<organism evidence="2 3">
    <name type="scientific">Engelhardtia mirabilis</name>
    <dbReference type="NCBI Taxonomy" id="2528011"/>
    <lineage>
        <taxon>Bacteria</taxon>
        <taxon>Pseudomonadati</taxon>
        <taxon>Planctomycetota</taxon>
        <taxon>Planctomycetia</taxon>
        <taxon>Planctomycetia incertae sedis</taxon>
        <taxon>Engelhardtia</taxon>
    </lineage>
</organism>
<reference evidence="2 3" key="1">
    <citation type="submission" date="2019-02" db="EMBL/GenBank/DDBJ databases">
        <title>Deep-cultivation of Planctomycetes and their phenomic and genomic characterization uncovers novel biology.</title>
        <authorList>
            <person name="Wiegand S."/>
            <person name="Jogler M."/>
            <person name="Boedeker C."/>
            <person name="Pinto D."/>
            <person name="Vollmers J."/>
            <person name="Rivas-Marin E."/>
            <person name="Kohn T."/>
            <person name="Peeters S.H."/>
            <person name="Heuer A."/>
            <person name="Rast P."/>
            <person name="Oberbeckmann S."/>
            <person name="Bunk B."/>
            <person name="Jeske O."/>
            <person name="Meyerdierks A."/>
            <person name="Storesund J.E."/>
            <person name="Kallscheuer N."/>
            <person name="Luecker S."/>
            <person name="Lage O.M."/>
            <person name="Pohl T."/>
            <person name="Merkel B.J."/>
            <person name="Hornburger P."/>
            <person name="Mueller R.-W."/>
            <person name="Bruemmer F."/>
            <person name="Labrenz M."/>
            <person name="Spormann A.M."/>
            <person name="Op den Camp H."/>
            <person name="Overmann J."/>
            <person name="Amann R."/>
            <person name="Jetten M.S.M."/>
            <person name="Mascher T."/>
            <person name="Medema M.H."/>
            <person name="Devos D.P."/>
            <person name="Kaster A.-K."/>
            <person name="Ovreas L."/>
            <person name="Rohde M."/>
            <person name="Galperin M.Y."/>
            <person name="Jogler C."/>
        </authorList>
    </citation>
    <scope>NUCLEOTIDE SEQUENCE [LARGE SCALE GENOMIC DNA]</scope>
    <source>
        <strain evidence="2 3">Pla133</strain>
    </source>
</reference>
<dbReference type="EMBL" id="CP036287">
    <property type="protein sequence ID" value="QDU69163.1"/>
    <property type="molecule type" value="Genomic_DNA"/>
</dbReference>
<dbReference type="RefSeq" id="WP_145068813.1">
    <property type="nucleotide sequence ID" value="NZ_CP036287.1"/>
</dbReference>
<keyword evidence="3" id="KW-1185">Reference proteome</keyword>
<protein>
    <recommendedName>
        <fullName evidence="4">DUF2946 domain-containing protein</fullName>
    </recommendedName>
</protein>
<dbReference type="KEGG" id="pbap:Pla133_42800"/>
<name>A0A518BQB4_9BACT</name>
<evidence type="ECO:0000313" key="3">
    <source>
        <dbReference type="Proteomes" id="UP000316921"/>
    </source>
</evidence>
<gene>
    <name evidence="2" type="ORF">Pla133_42800</name>
</gene>
<feature type="compositionally biased region" description="Basic and acidic residues" evidence="1">
    <location>
        <begin position="89"/>
        <end position="99"/>
    </location>
</feature>
<feature type="compositionally biased region" description="Gly residues" evidence="1">
    <location>
        <begin position="42"/>
        <end position="62"/>
    </location>
</feature>
<dbReference type="AlphaFoldDB" id="A0A518BQB4"/>
<feature type="compositionally biased region" description="Low complexity" evidence="1">
    <location>
        <begin position="63"/>
        <end position="79"/>
    </location>
</feature>
<accession>A0A518BQB4</accession>
<feature type="region of interest" description="Disordered" evidence="1">
    <location>
        <begin position="42"/>
        <end position="99"/>
    </location>
</feature>
<evidence type="ECO:0000313" key="2">
    <source>
        <dbReference type="EMBL" id="QDU69163.1"/>
    </source>
</evidence>
<evidence type="ECO:0008006" key="4">
    <source>
        <dbReference type="Google" id="ProtNLM"/>
    </source>
</evidence>
<proteinExistence type="predicted"/>
<sequence length="160" mass="16250">MVPRSERVGYALRCTLSVLLLLGVFVAGPGHQLVHVLAGETGHGSSGHGSSGHGSSGHGSSGHTGCDASPAHDAALAAEDSVRGGPSSERVEPRHDPDHEHLFPDGACALCQLALGLPSAAIVRAKVSDAGMAAPIWPSTGIHAVVRDRSRSERGPPQVA</sequence>